<proteinExistence type="predicted"/>
<dbReference type="PROSITE" id="PS00141">
    <property type="entry name" value="ASP_PROTEASE"/>
    <property type="match status" value="1"/>
</dbReference>
<keyword evidence="2" id="KW-0812">Transmembrane</keyword>
<feature type="transmembrane region" description="Helical" evidence="2">
    <location>
        <begin position="67"/>
        <end position="83"/>
    </location>
</feature>
<dbReference type="EMBL" id="RWKW01000033">
    <property type="protein sequence ID" value="RST86683.1"/>
    <property type="molecule type" value="Genomic_DNA"/>
</dbReference>
<dbReference type="InterPro" id="IPR021109">
    <property type="entry name" value="Peptidase_aspartic_dom_sf"/>
</dbReference>
<dbReference type="InterPro" id="IPR001969">
    <property type="entry name" value="Aspartic_peptidase_AS"/>
</dbReference>
<feature type="transmembrane region" description="Helical" evidence="2">
    <location>
        <begin position="35"/>
        <end position="55"/>
    </location>
</feature>
<evidence type="ECO:0000259" key="3">
    <source>
        <dbReference type="PROSITE" id="PS50175"/>
    </source>
</evidence>
<protein>
    <submittedName>
        <fullName evidence="4">TIGR02281 family clan AA aspartic protease</fullName>
        <ecNumber evidence="4">3.4.23.-</ecNumber>
    </submittedName>
</protein>
<keyword evidence="2" id="KW-1133">Transmembrane helix</keyword>
<dbReference type="PROSITE" id="PS50175">
    <property type="entry name" value="ASP_PROT_RETROV"/>
    <property type="match status" value="1"/>
</dbReference>
<name>A0A3R9Y8T9_9HYPH</name>
<feature type="domain" description="Peptidase A2" evidence="3">
    <location>
        <begin position="136"/>
        <end position="216"/>
    </location>
</feature>
<dbReference type="EC" id="3.4.23.-" evidence="4"/>
<gene>
    <name evidence="4" type="ORF">EJC49_09425</name>
</gene>
<dbReference type="SUPFAM" id="SSF50630">
    <property type="entry name" value="Acid proteases"/>
    <property type="match status" value="1"/>
</dbReference>
<keyword evidence="5" id="KW-1185">Reference proteome</keyword>
<keyword evidence="4" id="KW-0645">Protease</keyword>
<keyword evidence="1 4" id="KW-0378">Hydrolase</keyword>
<accession>A0A3R9Y8T9</accession>
<dbReference type="GO" id="GO:0006508">
    <property type="term" value="P:proteolysis"/>
    <property type="evidence" value="ECO:0007669"/>
    <property type="project" value="UniProtKB-KW"/>
</dbReference>
<dbReference type="InterPro" id="IPR001995">
    <property type="entry name" value="Peptidase_A2_cat"/>
</dbReference>
<dbReference type="GO" id="GO:0004190">
    <property type="term" value="F:aspartic-type endopeptidase activity"/>
    <property type="evidence" value="ECO:0007669"/>
    <property type="project" value="InterPro"/>
</dbReference>
<dbReference type="Gene3D" id="2.40.70.10">
    <property type="entry name" value="Acid Proteases"/>
    <property type="match status" value="1"/>
</dbReference>
<dbReference type="AlphaFoldDB" id="A0A3R9Y8T9"/>
<dbReference type="Pfam" id="PF13975">
    <property type="entry name" value="gag-asp_proteas"/>
    <property type="match status" value="1"/>
</dbReference>
<dbReference type="CDD" id="cd05483">
    <property type="entry name" value="retropepsin_like_bacteria"/>
    <property type="match status" value="1"/>
</dbReference>
<evidence type="ECO:0000313" key="4">
    <source>
        <dbReference type="EMBL" id="RST86683.1"/>
    </source>
</evidence>
<comment type="caution">
    <text evidence="4">The sequence shown here is derived from an EMBL/GenBank/DDBJ whole genome shotgun (WGS) entry which is preliminary data.</text>
</comment>
<dbReference type="OrthoDB" id="7595324at2"/>
<dbReference type="NCBIfam" id="TIGR02281">
    <property type="entry name" value="clan_AA_DTGA"/>
    <property type="match status" value="1"/>
</dbReference>
<dbReference type="Proteomes" id="UP000278398">
    <property type="component" value="Unassembled WGS sequence"/>
</dbReference>
<reference evidence="4 5" key="1">
    <citation type="submission" date="2018-12" db="EMBL/GenBank/DDBJ databases">
        <title>Mesorhizobium carbonis sp. nov., isolated from coal mine water.</title>
        <authorList>
            <person name="Xin W."/>
            <person name="Xu Z."/>
            <person name="Xiang F."/>
            <person name="Zhang J."/>
            <person name="Xi L."/>
            <person name="Liu J."/>
        </authorList>
    </citation>
    <scope>NUCLEOTIDE SEQUENCE [LARGE SCALE GENOMIC DNA]</scope>
    <source>
        <strain evidence="4 5">B2.3</strain>
    </source>
</reference>
<keyword evidence="2" id="KW-0472">Membrane</keyword>
<dbReference type="InterPro" id="IPR011969">
    <property type="entry name" value="Clan_AA_Asp_peptidase_C"/>
</dbReference>
<dbReference type="InterPro" id="IPR034122">
    <property type="entry name" value="Retropepsin-like_bacterial"/>
</dbReference>
<sequence length="234" mass="24656">MMRLFWITMLVLAGGLVLLVVNHDAGTVMGVGHDSFASMIQLGALALVVGAGVVFSRTSWGHGAKMIGGWLLVFLVFIGGYQYRYELQDVANRVTVGLVPGSPLSMSFSGDDAVVRLDMLANGHFGARALVDGVSVDFIVDTGATSTVLSAEDARRVGIDPSTLDYGVPISTANGVTRAARATVDMIGVGSIERRRLPVLVAAPGTLGQSLLGMNFIGTLSGFDVRRDVMILRD</sequence>
<organism evidence="4 5">
    <name type="scientific">Aquibium carbonis</name>
    <dbReference type="NCBI Taxonomy" id="2495581"/>
    <lineage>
        <taxon>Bacteria</taxon>
        <taxon>Pseudomonadati</taxon>
        <taxon>Pseudomonadota</taxon>
        <taxon>Alphaproteobacteria</taxon>
        <taxon>Hyphomicrobiales</taxon>
        <taxon>Phyllobacteriaceae</taxon>
        <taxon>Aquibium</taxon>
    </lineage>
</organism>
<evidence type="ECO:0000256" key="2">
    <source>
        <dbReference type="SAM" id="Phobius"/>
    </source>
</evidence>
<evidence type="ECO:0000256" key="1">
    <source>
        <dbReference type="ARBA" id="ARBA00022801"/>
    </source>
</evidence>
<evidence type="ECO:0000313" key="5">
    <source>
        <dbReference type="Proteomes" id="UP000278398"/>
    </source>
</evidence>